<evidence type="ECO:0000256" key="4">
    <source>
        <dbReference type="ARBA" id="ARBA00013673"/>
    </source>
</evidence>
<dbReference type="InterPro" id="IPR006700">
    <property type="entry name" value="RsmE"/>
</dbReference>
<evidence type="ECO:0000256" key="2">
    <source>
        <dbReference type="ARBA" id="ARBA00005528"/>
    </source>
</evidence>
<dbReference type="SUPFAM" id="SSF75217">
    <property type="entry name" value="alpha/beta knot"/>
    <property type="match status" value="1"/>
</dbReference>
<dbReference type="PIRSF" id="PIRSF015601">
    <property type="entry name" value="MTase_slr0722"/>
    <property type="match status" value="1"/>
</dbReference>
<evidence type="ECO:0000256" key="3">
    <source>
        <dbReference type="ARBA" id="ARBA00012328"/>
    </source>
</evidence>
<dbReference type="InterPro" id="IPR029026">
    <property type="entry name" value="tRNA_m1G_MTases_N"/>
</dbReference>
<evidence type="ECO:0000256" key="9">
    <source>
        <dbReference type="ARBA" id="ARBA00022691"/>
    </source>
</evidence>
<keyword evidence="6 12" id="KW-0698">rRNA processing</keyword>
<dbReference type="InterPro" id="IPR029028">
    <property type="entry name" value="Alpha/beta_knot_MTases"/>
</dbReference>
<dbReference type="EMBL" id="LXSL01000025">
    <property type="protein sequence ID" value="OAM27128.1"/>
    <property type="molecule type" value="Genomic_DNA"/>
</dbReference>
<dbReference type="GO" id="GO:0070042">
    <property type="term" value="F:rRNA (uridine-N3-)-methyltransferase activity"/>
    <property type="evidence" value="ECO:0007669"/>
    <property type="project" value="TreeGrafter"/>
</dbReference>
<dbReference type="CDD" id="cd18084">
    <property type="entry name" value="RsmE-like"/>
    <property type="match status" value="1"/>
</dbReference>
<organism evidence="15 16">
    <name type="scientific">Eikenella longinqua</name>
    <dbReference type="NCBI Taxonomy" id="1795827"/>
    <lineage>
        <taxon>Bacteria</taxon>
        <taxon>Pseudomonadati</taxon>
        <taxon>Pseudomonadota</taxon>
        <taxon>Betaproteobacteria</taxon>
        <taxon>Neisseriales</taxon>
        <taxon>Neisseriaceae</taxon>
        <taxon>Eikenella</taxon>
    </lineage>
</organism>
<dbReference type="Proteomes" id="UP000077885">
    <property type="component" value="Unassembled WGS sequence"/>
</dbReference>
<feature type="domain" description="Ribosomal RNA small subunit methyltransferase E PUA-like" evidence="14">
    <location>
        <begin position="24"/>
        <end position="63"/>
    </location>
</feature>
<dbReference type="Gene3D" id="3.40.1280.10">
    <property type="match status" value="1"/>
</dbReference>
<dbReference type="STRING" id="1795827.A7P95_06985"/>
<dbReference type="SUPFAM" id="SSF88697">
    <property type="entry name" value="PUA domain-like"/>
    <property type="match status" value="1"/>
</dbReference>
<comment type="caution">
    <text evidence="15">The sequence shown here is derived from an EMBL/GenBank/DDBJ whole genome shotgun (WGS) entry which is preliminary data.</text>
</comment>
<keyword evidence="7 12" id="KW-0489">Methyltransferase</keyword>
<evidence type="ECO:0000256" key="8">
    <source>
        <dbReference type="ARBA" id="ARBA00022679"/>
    </source>
</evidence>
<dbReference type="PANTHER" id="PTHR30027">
    <property type="entry name" value="RIBOSOMAL RNA SMALL SUBUNIT METHYLTRANSFERASE E"/>
    <property type="match status" value="1"/>
</dbReference>
<dbReference type="InterPro" id="IPR046886">
    <property type="entry name" value="RsmE_MTase_dom"/>
</dbReference>
<dbReference type="Pfam" id="PF04452">
    <property type="entry name" value="Methyltrans_RNA"/>
    <property type="match status" value="1"/>
</dbReference>
<evidence type="ECO:0000256" key="12">
    <source>
        <dbReference type="PIRNR" id="PIRNR015601"/>
    </source>
</evidence>
<dbReference type="PANTHER" id="PTHR30027:SF3">
    <property type="entry name" value="16S RRNA (URACIL(1498)-N(3))-METHYLTRANSFERASE"/>
    <property type="match status" value="1"/>
</dbReference>
<comment type="similarity">
    <text evidence="2 12">Belongs to the RNA methyltransferase RsmE family.</text>
</comment>
<evidence type="ECO:0000256" key="7">
    <source>
        <dbReference type="ARBA" id="ARBA00022603"/>
    </source>
</evidence>
<sequence>MPRFYVAQTFAEGGVLRLPENVCRHIQVLRLQAGAPLVLFDGRGGAVQAVLLEIGRRQALARVDKLLAESRESPLQVVLMQAVSASEKMDFAVQKSTELGVGRIVPVLSARSNVRLPGERAEKKVRRWQDIAISACEQCGRNQVPQVAPIADLAQALAALPVEAGARLLLSPHDGVPLRSLPKVQNAVLLIGPEGGLTAEEEALARSHGFQPVRLGARVLRTETAALAALAAMQALWGDF</sequence>
<dbReference type="OrthoDB" id="9815641at2"/>
<comment type="catalytic activity">
    <reaction evidence="11 12">
        <text>uridine(1498) in 16S rRNA + S-adenosyl-L-methionine = N(3)-methyluridine(1498) in 16S rRNA + S-adenosyl-L-homocysteine + H(+)</text>
        <dbReference type="Rhea" id="RHEA:42920"/>
        <dbReference type="Rhea" id="RHEA-COMP:10283"/>
        <dbReference type="Rhea" id="RHEA-COMP:10284"/>
        <dbReference type="ChEBI" id="CHEBI:15378"/>
        <dbReference type="ChEBI" id="CHEBI:57856"/>
        <dbReference type="ChEBI" id="CHEBI:59789"/>
        <dbReference type="ChEBI" id="CHEBI:65315"/>
        <dbReference type="ChEBI" id="CHEBI:74502"/>
        <dbReference type="EC" id="2.1.1.193"/>
    </reaction>
</comment>
<name>A0A1A9RV99_9NEIS</name>
<proteinExistence type="inferred from homology"/>
<dbReference type="NCBIfam" id="TIGR00046">
    <property type="entry name" value="RsmE family RNA methyltransferase"/>
    <property type="match status" value="1"/>
</dbReference>
<dbReference type="InterPro" id="IPR046887">
    <property type="entry name" value="RsmE_PUA-like"/>
</dbReference>
<evidence type="ECO:0000256" key="6">
    <source>
        <dbReference type="ARBA" id="ARBA00022552"/>
    </source>
</evidence>
<accession>A0A1A9RV99</accession>
<feature type="domain" description="Ribosomal RNA small subunit methyltransferase E methyltransferase" evidence="13">
    <location>
        <begin position="72"/>
        <end position="234"/>
    </location>
</feature>
<gene>
    <name evidence="15" type="ORF">A7P95_06985</name>
</gene>
<dbReference type="RefSeq" id="WP_067593158.1">
    <property type="nucleotide sequence ID" value="NZ_LXSL01000025.1"/>
</dbReference>
<dbReference type="EC" id="2.1.1.193" evidence="3 12"/>
<evidence type="ECO:0000313" key="16">
    <source>
        <dbReference type="Proteomes" id="UP000077885"/>
    </source>
</evidence>
<keyword evidence="16" id="KW-1185">Reference proteome</keyword>
<evidence type="ECO:0000256" key="5">
    <source>
        <dbReference type="ARBA" id="ARBA00022490"/>
    </source>
</evidence>
<evidence type="ECO:0000256" key="10">
    <source>
        <dbReference type="ARBA" id="ARBA00025699"/>
    </source>
</evidence>
<protein>
    <recommendedName>
        <fullName evidence="4 12">Ribosomal RNA small subunit methyltransferase E</fullName>
        <ecNumber evidence="3 12">2.1.1.193</ecNumber>
    </recommendedName>
</protein>
<comment type="function">
    <text evidence="10 12">Specifically methylates the N3 position of the uracil ring of uridine 1498 (m3U1498) in 16S rRNA. Acts on the fully assembled 30S ribosomal subunit.</text>
</comment>
<evidence type="ECO:0000313" key="15">
    <source>
        <dbReference type="EMBL" id="OAM27128.1"/>
    </source>
</evidence>
<dbReference type="Pfam" id="PF20260">
    <property type="entry name" value="PUA_4"/>
    <property type="match status" value="1"/>
</dbReference>
<dbReference type="InterPro" id="IPR015947">
    <property type="entry name" value="PUA-like_sf"/>
</dbReference>
<evidence type="ECO:0000259" key="14">
    <source>
        <dbReference type="Pfam" id="PF20260"/>
    </source>
</evidence>
<dbReference type="GO" id="GO:0005737">
    <property type="term" value="C:cytoplasm"/>
    <property type="evidence" value="ECO:0007669"/>
    <property type="project" value="UniProtKB-SubCell"/>
</dbReference>
<keyword evidence="8 12" id="KW-0808">Transferase</keyword>
<dbReference type="GO" id="GO:0070475">
    <property type="term" value="P:rRNA base methylation"/>
    <property type="evidence" value="ECO:0007669"/>
    <property type="project" value="TreeGrafter"/>
</dbReference>
<reference evidence="16" key="1">
    <citation type="submission" date="2016-05" db="EMBL/GenBank/DDBJ databases">
        <title>Draft genome of Corynebacterium afermentans subsp. afermentans LCDC 88199T.</title>
        <authorList>
            <person name="Bernier A.-M."/>
            <person name="Bernard K."/>
        </authorList>
    </citation>
    <scope>NUCLEOTIDE SEQUENCE [LARGE SCALE GENOMIC DNA]</scope>
    <source>
        <strain evidence="16">NML02-A-017</strain>
    </source>
</reference>
<keyword evidence="9 12" id="KW-0949">S-adenosyl-L-methionine</keyword>
<evidence type="ECO:0000256" key="1">
    <source>
        <dbReference type="ARBA" id="ARBA00004496"/>
    </source>
</evidence>
<dbReference type="NCBIfam" id="NF008692">
    <property type="entry name" value="PRK11713.1-5"/>
    <property type="match status" value="1"/>
</dbReference>
<evidence type="ECO:0000259" key="13">
    <source>
        <dbReference type="Pfam" id="PF04452"/>
    </source>
</evidence>
<evidence type="ECO:0000256" key="11">
    <source>
        <dbReference type="ARBA" id="ARBA00047944"/>
    </source>
</evidence>
<keyword evidence="5 12" id="KW-0963">Cytoplasm</keyword>
<comment type="subcellular location">
    <subcellularLocation>
        <location evidence="1 12">Cytoplasm</location>
    </subcellularLocation>
</comment>
<dbReference type="AlphaFoldDB" id="A0A1A9RV99"/>